<name>A0ABX0H5R5_9BACT</name>
<reference evidence="1 2" key="1">
    <citation type="submission" date="2020-03" db="EMBL/GenBank/DDBJ databases">
        <title>Cyclobacterium plantarum sp. nov., a marine bacterium isolated from a coastal-marine wetland.</title>
        <authorList>
            <person name="Sanchez-Porro C."/>
            <person name="Ventosa A."/>
            <person name="Amoozegar M."/>
        </authorList>
    </citation>
    <scope>NUCLEOTIDE SEQUENCE [LARGE SCALE GENOMIC DNA]</scope>
    <source>
        <strain evidence="1 2">GBPx2</strain>
    </source>
</reference>
<dbReference type="Proteomes" id="UP000649799">
    <property type="component" value="Unassembled WGS sequence"/>
</dbReference>
<sequence length="74" mass="8739">MNDIKQPLSDVQLEILKAFSHNLTDEELKEFKETIGKYFADRAIQSANKVWDEKGWTYEDVNSMLQTKMRKSKK</sequence>
<dbReference type="EMBL" id="JAANYN010000001">
    <property type="protein sequence ID" value="NHE55787.1"/>
    <property type="molecule type" value="Genomic_DNA"/>
</dbReference>
<accession>A0ABX0H5R5</accession>
<evidence type="ECO:0000313" key="2">
    <source>
        <dbReference type="Proteomes" id="UP000649799"/>
    </source>
</evidence>
<keyword evidence="2" id="KW-1185">Reference proteome</keyword>
<comment type="caution">
    <text evidence="1">The sequence shown here is derived from an EMBL/GenBank/DDBJ whole genome shotgun (WGS) entry which is preliminary data.</text>
</comment>
<protein>
    <submittedName>
        <fullName evidence="1">Uncharacterized protein</fullName>
    </submittedName>
</protein>
<organism evidence="1 2">
    <name type="scientific">Cyclobacterium plantarum</name>
    <dbReference type="NCBI Taxonomy" id="2716263"/>
    <lineage>
        <taxon>Bacteria</taxon>
        <taxon>Pseudomonadati</taxon>
        <taxon>Bacteroidota</taxon>
        <taxon>Cytophagia</taxon>
        <taxon>Cytophagales</taxon>
        <taxon>Cyclobacteriaceae</taxon>
        <taxon>Cyclobacterium</taxon>
    </lineage>
</organism>
<gene>
    <name evidence="1" type="ORF">G9Q97_03050</name>
</gene>
<evidence type="ECO:0000313" key="1">
    <source>
        <dbReference type="EMBL" id="NHE55787.1"/>
    </source>
</evidence>
<proteinExistence type="predicted"/>
<dbReference type="RefSeq" id="WP_166142988.1">
    <property type="nucleotide sequence ID" value="NZ_JAANYN010000001.1"/>
</dbReference>